<gene>
    <name evidence="1" type="ORF">C5468_23820</name>
</gene>
<sequence>MISREQSDKAITDAFKEFKDKLRNNIHVRVYKKDEHLVIESSLYVPWCNSSENYLKLTDIFTPCQRINKKKETQFEYSISPEKRLALVYENITSGQKERLLSSVDYYLKSGCHNHLLMQSMFT</sequence>
<reference evidence="1 2" key="1">
    <citation type="journal article" date="2019" name="Int. J. Syst. Evol. Microbiol.">
        <title>Photorhabdus khanii subsp. guanajuatensis subsp. nov., isolated from Heterorhabditis atacamensis, and Photorhabdus luminescens subsp. mexicana subsp. nov., isolated from Heterorhabditis mexicana entomopathogenic nematodes.</title>
        <authorList>
            <person name="Machado R.A.R."/>
            <person name="Bruno P."/>
            <person name="Arce C.C.M."/>
            <person name="Liechti N."/>
            <person name="Kohler A."/>
            <person name="Bernal J."/>
            <person name="Bruggmann R."/>
            <person name="Turlings T.C.J."/>
        </authorList>
    </citation>
    <scope>NUCLEOTIDE SEQUENCE [LARGE SCALE GENOMIC DNA]</scope>
    <source>
        <strain evidence="1 2">MEX47-22</strain>
    </source>
</reference>
<protein>
    <submittedName>
        <fullName evidence="1">Uncharacterized protein</fullName>
    </submittedName>
</protein>
<dbReference type="AlphaFoldDB" id="A0A4R4IRI4"/>
<dbReference type="EMBL" id="PUJX01000046">
    <property type="protein sequence ID" value="TDB43338.1"/>
    <property type="molecule type" value="Genomic_DNA"/>
</dbReference>
<dbReference type="Proteomes" id="UP000295550">
    <property type="component" value="Unassembled WGS sequence"/>
</dbReference>
<evidence type="ECO:0000313" key="2">
    <source>
        <dbReference type="Proteomes" id="UP000295550"/>
    </source>
</evidence>
<proteinExistence type="predicted"/>
<dbReference type="RefSeq" id="WP_132348591.1">
    <property type="nucleotide sequence ID" value="NZ_CAWOLF010000046.1"/>
</dbReference>
<name>A0A4R4IRI4_PHOLU</name>
<accession>A0A4R4IRI4</accession>
<organism evidence="1 2">
    <name type="scientific">Photorhabdus luminescens subsp. mexicana</name>
    <dbReference type="NCBI Taxonomy" id="2100167"/>
    <lineage>
        <taxon>Bacteria</taxon>
        <taxon>Pseudomonadati</taxon>
        <taxon>Pseudomonadota</taxon>
        <taxon>Gammaproteobacteria</taxon>
        <taxon>Enterobacterales</taxon>
        <taxon>Morganellaceae</taxon>
        <taxon>Photorhabdus</taxon>
    </lineage>
</organism>
<comment type="caution">
    <text evidence="1">The sequence shown here is derived from an EMBL/GenBank/DDBJ whole genome shotgun (WGS) entry which is preliminary data.</text>
</comment>
<evidence type="ECO:0000313" key="1">
    <source>
        <dbReference type="EMBL" id="TDB43338.1"/>
    </source>
</evidence>